<comment type="similarity">
    <text evidence="1">Belongs to the oxygen-dependent FAD-linked oxidoreductase family.</text>
</comment>
<evidence type="ECO:0000313" key="7">
    <source>
        <dbReference type="EMBL" id="KAF6222852.1"/>
    </source>
</evidence>
<dbReference type="Proteomes" id="UP000593566">
    <property type="component" value="Unassembled WGS sequence"/>
</dbReference>
<accession>A0A8H6CG58</accession>
<evidence type="ECO:0000256" key="1">
    <source>
        <dbReference type="ARBA" id="ARBA00005466"/>
    </source>
</evidence>
<dbReference type="RefSeq" id="XP_037152198.1">
    <property type="nucleotide sequence ID" value="XM_037291836.1"/>
</dbReference>
<reference evidence="7 8" key="1">
    <citation type="journal article" date="2020" name="Genomics">
        <title>Complete, high-quality genomes from long-read metagenomic sequencing of two wolf lichen thalli reveals enigmatic genome architecture.</title>
        <authorList>
            <person name="McKenzie S.K."/>
            <person name="Walston R.F."/>
            <person name="Allen J.L."/>
        </authorList>
    </citation>
    <scope>NUCLEOTIDE SEQUENCE [LARGE SCALE GENOMIC DNA]</scope>
    <source>
        <strain evidence="7">WasteWater1</strain>
    </source>
</reference>
<dbReference type="GO" id="GO:0071949">
    <property type="term" value="F:FAD binding"/>
    <property type="evidence" value="ECO:0007669"/>
    <property type="project" value="InterPro"/>
</dbReference>
<dbReference type="EMBL" id="JACCJB010000011">
    <property type="protein sequence ID" value="KAF6222852.1"/>
    <property type="molecule type" value="Genomic_DNA"/>
</dbReference>
<evidence type="ECO:0000256" key="5">
    <source>
        <dbReference type="ARBA" id="ARBA00023002"/>
    </source>
</evidence>
<feature type="domain" description="FAD-binding PCMH-type" evidence="6">
    <location>
        <begin position="53"/>
        <end position="225"/>
    </location>
</feature>
<dbReference type="SUPFAM" id="SSF56176">
    <property type="entry name" value="FAD-binding/transporter-associated domain-like"/>
    <property type="match status" value="1"/>
</dbReference>
<dbReference type="PANTHER" id="PTHR42973:SF32">
    <property type="entry name" value="FAD-LINKED OXIDOREDUCTASE AFOF"/>
    <property type="match status" value="1"/>
</dbReference>
<evidence type="ECO:0000313" key="8">
    <source>
        <dbReference type="Proteomes" id="UP000593566"/>
    </source>
</evidence>
<dbReference type="GO" id="GO:0016491">
    <property type="term" value="F:oxidoreductase activity"/>
    <property type="evidence" value="ECO:0007669"/>
    <property type="project" value="UniProtKB-KW"/>
</dbReference>
<evidence type="ECO:0000256" key="3">
    <source>
        <dbReference type="ARBA" id="ARBA00022729"/>
    </source>
</evidence>
<dbReference type="AlphaFoldDB" id="A0A8H6CG58"/>
<gene>
    <name evidence="7" type="ORF">HO133_000903</name>
</gene>
<dbReference type="InterPro" id="IPR006094">
    <property type="entry name" value="Oxid_FAD_bind_N"/>
</dbReference>
<dbReference type="Pfam" id="PF01565">
    <property type="entry name" value="FAD_binding_4"/>
    <property type="match status" value="1"/>
</dbReference>
<sequence>MVSGASLVQAILSFSVAKPANLSELFGPSLSPEAQIILPTDTDWSTQVQLRWTNYRAPKYLGAIKPATETDVQRIVKIADANKIPFLTTGGGHGISDYSPFKGIAIDLGNFKSVELDVSTNHLTIGGATEYSQLHDLLYDAGKELTLASCPCVGVLGATMGAGFGPLKGHRGLLLDALESVRMVTADGRLVTASARQNPGLFWAVRGAGANFGVVTSATFKVYDITNKGQVMVADLVYPATANHTFWRTLQSFEHAMPSRLALTAVAVYNRTIDLPLIVLHAVYFGPQEDGEAYLEPFKDLGPLVSNIAMIPQNTMFPSDHGTCVPNQRINLYTLALKQFDPPTFDSFYARLTDFWREYPDYQGRLLIQRFSNDAVAAVPDAETAYPWRDAIAHMNIESFYTDPGNDDAIDDFVTSARARFAETSGFDTLATYVNFAHGDEGPTAWYSARKLQKLSALKRQWDPKGLFSWHNPVPMRWDLDISEKEHLGNQKLPG</sequence>
<dbReference type="InterPro" id="IPR016169">
    <property type="entry name" value="FAD-bd_PCMH_sub2"/>
</dbReference>
<dbReference type="InterPro" id="IPR012951">
    <property type="entry name" value="BBE"/>
</dbReference>
<dbReference type="InterPro" id="IPR036318">
    <property type="entry name" value="FAD-bd_PCMH-like_sf"/>
</dbReference>
<dbReference type="PROSITE" id="PS51387">
    <property type="entry name" value="FAD_PCMH"/>
    <property type="match status" value="1"/>
</dbReference>
<proteinExistence type="inferred from homology"/>
<keyword evidence="4" id="KW-0274">FAD</keyword>
<protein>
    <recommendedName>
        <fullName evidence="6">FAD-binding PCMH-type domain-containing protein</fullName>
    </recommendedName>
</protein>
<keyword evidence="8" id="KW-1185">Reference proteome</keyword>
<keyword evidence="5" id="KW-0560">Oxidoreductase</keyword>
<keyword evidence="2" id="KW-0285">Flavoprotein</keyword>
<name>A0A8H6CG58_9LECA</name>
<evidence type="ECO:0000256" key="2">
    <source>
        <dbReference type="ARBA" id="ARBA00022630"/>
    </source>
</evidence>
<dbReference type="InterPro" id="IPR016166">
    <property type="entry name" value="FAD-bd_PCMH"/>
</dbReference>
<dbReference type="InterPro" id="IPR050416">
    <property type="entry name" value="FAD-linked_Oxidoreductase"/>
</dbReference>
<dbReference type="Gene3D" id="3.30.465.10">
    <property type="match status" value="1"/>
</dbReference>
<keyword evidence="3" id="KW-0732">Signal</keyword>
<dbReference type="GeneID" id="59329321"/>
<dbReference type="PANTHER" id="PTHR42973">
    <property type="entry name" value="BINDING OXIDOREDUCTASE, PUTATIVE (AFU_ORTHOLOGUE AFUA_1G17690)-RELATED"/>
    <property type="match status" value="1"/>
</dbReference>
<evidence type="ECO:0000256" key="4">
    <source>
        <dbReference type="ARBA" id="ARBA00022827"/>
    </source>
</evidence>
<comment type="caution">
    <text evidence="7">The sequence shown here is derived from an EMBL/GenBank/DDBJ whole genome shotgun (WGS) entry which is preliminary data.</text>
</comment>
<dbReference type="Pfam" id="PF08031">
    <property type="entry name" value="BBE"/>
    <property type="match status" value="1"/>
</dbReference>
<dbReference type="Gene3D" id="3.40.462.20">
    <property type="match status" value="1"/>
</dbReference>
<organism evidence="7 8">
    <name type="scientific">Letharia lupina</name>
    <dbReference type="NCBI Taxonomy" id="560253"/>
    <lineage>
        <taxon>Eukaryota</taxon>
        <taxon>Fungi</taxon>
        <taxon>Dikarya</taxon>
        <taxon>Ascomycota</taxon>
        <taxon>Pezizomycotina</taxon>
        <taxon>Lecanoromycetes</taxon>
        <taxon>OSLEUM clade</taxon>
        <taxon>Lecanoromycetidae</taxon>
        <taxon>Lecanorales</taxon>
        <taxon>Lecanorineae</taxon>
        <taxon>Parmeliaceae</taxon>
        <taxon>Letharia</taxon>
    </lineage>
</organism>
<evidence type="ECO:0000259" key="6">
    <source>
        <dbReference type="PROSITE" id="PS51387"/>
    </source>
</evidence>